<evidence type="ECO:0000313" key="3">
    <source>
        <dbReference type="Proteomes" id="UP000440224"/>
    </source>
</evidence>
<organism evidence="2 3">
    <name type="scientific">Polyangium spumosum</name>
    <dbReference type="NCBI Taxonomy" id="889282"/>
    <lineage>
        <taxon>Bacteria</taxon>
        <taxon>Pseudomonadati</taxon>
        <taxon>Myxococcota</taxon>
        <taxon>Polyangia</taxon>
        <taxon>Polyangiales</taxon>
        <taxon>Polyangiaceae</taxon>
        <taxon>Polyangium</taxon>
    </lineage>
</organism>
<dbReference type="RefSeq" id="WP_153818744.1">
    <property type="nucleotide sequence ID" value="NZ_WJIE01000002.1"/>
</dbReference>
<dbReference type="AlphaFoldDB" id="A0A6N7PP05"/>
<feature type="compositionally biased region" description="Acidic residues" evidence="1">
    <location>
        <begin position="50"/>
        <end position="64"/>
    </location>
</feature>
<dbReference type="EMBL" id="WJIE01000002">
    <property type="protein sequence ID" value="MRG91885.1"/>
    <property type="molecule type" value="Genomic_DNA"/>
</dbReference>
<feature type="region of interest" description="Disordered" evidence="1">
    <location>
        <begin position="32"/>
        <end position="70"/>
    </location>
</feature>
<reference evidence="2 3" key="1">
    <citation type="submission" date="2019-10" db="EMBL/GenBank/DDBJ databases">
        <title>A soil myxobacterium in the family Polyangiaceae.</title>
        <authorList>
            <person name="Li Y."/>
            <person name="Wang J."/>
        </authorList>
    </citation>
    <scope>NUCLEOTIDE SEQUENCE [LARGE SCALE GENOMIC DNA]</scope>
    <source>
        <strain evidence="2 3">DSM 14734</strain>
    </source>
</reference>
<dbReference type="PROSITE" id="PS51257">
    <property type="entry name" value="PROKAR_LIPOPROTEIN"/>
    <property type="match status" value="1"/>
</dbReference>
<dbReference type="Proteomes" id="UP000440224">
    <property type="component" value="Unassembled WGS sequence"/>
</dbReference>
<evidence type="ECO:0000313" key="2">
    <source>
        <dbReference type="EMBL" id="MRG91885.1"/>
    </source>
</evidence>
<protein>
    <submittedName>
        <fullName evidence="2">Uncharacterized protein</fullName>
    </submittedName>
</protein>
<name>A0A6N7PP05_9BACT</name>
<accession>A0A6N7PP05</accession>
<comment type="caution">
    <text evidence="2">The sequence shown here is derived from an EMBL/GenBank/DDBJ whole genome shotgun (WGS) entry which is preliminary data.</text>
</comment>
<proteinExistence type="predicted"/>
<keyword evidence="3" id="KW-1185">Reference proteome</keyword>
<gene>
    <name evidence="2" type="ORF">GF068_08100</name>
</gene>
<sequence length="105" mass="11357">MNSSIKALAMTLMTSLSLVLTGCPEWDVAGAAEETQEEAVGEAEQNLIWYDDEIDEPGDDEDPGEAGADGYQIWGGFDGRCYTYDKNGNVIEVPCPEDGYIVWGG</sequence>
<evidence type="ECO:0000256" key="1">
    <source>
        <dbReference type="SAM" id="MobiDB-lite"/>
    </source>
</evidence>